<protein>
    <submittedName>
        <fullName evidence="2">Uncharacterized protein</fullName>
    </submittedName>
</protein>
<comment type="caution">
    <text evidence="2">The sequence shown here is derived from an EMBL/GenBank/DDBJ whole genome shotgun (WGS) entry which is preliminary data.</text>
</comment>
<evidence type="ECO:0000313" key="2">
    <source>
        <dbReference type="EMBL" id="KIS35477.1"/>
    </source>
</evidence>
<organism evidence="2 3">
    <name type="scientific">Haemophilus influenzae</name>
    <dbReference type="NCBI Taxonomy" id="727"/>
    <lineage>
        <taxon>Bacteria</taxon>
        <taxon>Pseudomonadati</taxon>
        <taxon>Pseudomonadota</taxon>
        <taxon>Gammaproteobacteria</taxon>
        <taxon>Pasteurellales</taxon>
        <taxon>Pasteurellaceae</taxon>
        <taxon>Haemophilus</taxon>
    </lineage>
</organism>
<dbReference type="EMBL" id="JMQP01000002">
    <property type="protein sequence ID" value="KIS35477.1"/>
    <property type="molecule type" value="Genomic_DNA"/>
</dbReference>
<evidence type="ECO:0000313" key="3">
    <source>
        <dbReference type="Proteomes" id="UP000050700"/>
    </source>
</evidence>
<feature type="region of interest" description="Disordered" evidence="1">
    <location>
        <begin position="1"/>
        <end position="30"/>
    </location>
</feature>
<gene>
    <name evidence="2" type="ORF">NTHI1209_01084</name>
</gene>
<name>A0A158SX83_HAEIF</name>
<proteinExistence type="predicted"/>
<feature type="compositionally biased region" description="Basic and acidic residues" evidence="1">
    <location>
        <begin position="21"/>
        <end position="30"/>
    </location>
</feature>
<dbReference type="AlphaFoldDB" id="A0A158SX83"/>
<evidence type="ECO:0000256" key="1">
    <source>
        <dbReference type="SAM" id="MobiDB-lite"/>
    </source>
</evidence>
<reference evidence="2 3" key="1">
    <citation type="submission" date="2014-05" db="EMBL/GenBank/DDBJ databases">
        <title>Methylome analysis of the phasevarions of Haemophilus influenzae.</title>
        <authorList>
            <person name="Atack J.M."/>
            <person name="Fox K.L."/>
            <person name="Power P.M."/>
            <person name="Clark T."/>
            <person name="Jurcisek J."/>
            <person name="Korlach J."/>
            <person name="Bakaletz L.O."/>
            <person name="Jennings M.P."/>
        </authorList>
    </citation>
    <scope>NUCLEOTIDE SEQUENCE [LARGE SCALE GENOMIC DNA]</scope>
    <source>
        <strain evidence="2 3">1209</strain>
    </source>
</reference>
<accession>A0A158SX83</accession>
<dbReference type="Proteomes" id="UP000050700">
    <property type="component" value="Unassembled WGS sequence"/>
</dbReference>
<sequence length="30" mass="3566">MQLPRHSMIKNEIPKTRKSRSKLEMDLPNS</sequence>